<dbReference type="InterPro" id="IPR037523">
    <property type="entry name" value="VOC_core"/>
</dbReference>
<dbReference type="InterPro" id="IPR029068">
    <property type="entry name" value="Glyas_Bleomycin-R_OHBP_Dase"/>
</dbReference>
<feature type="domain" description="VOC" evidence="2">
    <location>
        <begin position="1"/>
        <end position="126"/>
    </location>
</feature>
<gene>
    <name evidence="3" type="ORF">HP397_01435</name>
</gene>
<evidence type="ECO:0000256" key="1">
    <source>
        <dbReference type="ARBA" id="ARBA00022723"/>
    </source>
</evidence>
<proteinExistence type="predicted"/>
<comment type="caution">
    <text evidence="3">The sequence shown here is derived from an EMBL/GenBank/DDBJ whole genome shotgun (WGS) entry which is preliminary data.</text>
</comment>
<reference evidence="3 4" key="1">
    <citation type="submission" date="2020-05" db="EMBL/GenBank/DDBJ databases">
        <title>Streptobacillus felis strain LHL191014123.</title>
        <authorList>
            <person name="Fawzy A."/>
            <person name="Rau J."/>
            <person name="Risse K."/>
            <person name="Schauerte N."/>
            <person name="Geiger C."/>
            <person name="Blom J."/>
            <person name="Imirzalioglu C."/>
            <person name="Falgenhauer J."/>
            <person name="Bach A."/>
            <person name="Herden C."/>
            <person name="Eisenberg T."/>
        </authorList>
    </citation>
    <scope>NUCLEOTIDE SEQUENCE [LARGE SCALE GENOMIC DNA]</scope>
    <source>
        <strain evidence="3 4">LHL191014123</strain>
    </source>
</reference>
<dbReference type="Proteomes" id="UP000526184">
    <property type="component" value="Unassembled WGS sequence"/>
</dbReference>
<dbReference type="EMBL" id="JABMKT010000004">
    <property type="protein sequence ID" value="NYV27491.1"/>
    <property type="molecule type" value="Genomic_DNA"/>
</dbReference>
<dbReference type="Gene3D" id="3.10.180.10">
    <property type="entry name" value="2,3-Dihydroxybiphenyl 1,2-Dioxygenase, domain 1"/>
    <property type="match status" value="1"/>
</dbReference>
<dbReference type="AlphaFoldDB" id="A0A7Z0PE07"/>
<dbReference type="PROSITE" id="PS51819">
    <property type="entry name" value="VOC"/>
    <property type="match status" value="1"/>
</dbReference>
<evidence type="ECO:0000313" key="3">
    <source>
        <dbReference type="EMBL" id="NYV27491.1"/>
    </source>
</evidence>
<keyword evidence="4" id="KW-1185">Reference proteome</keyword>
<sequence length="126" mass="15230">MHHIEIYVSNLETSKKFYSWLLKSLGFKLFQEWEQGFSYKKDNFYIVFVKTKEKYLNNEYNRCNVGLNHVAFCCKSKNDIDKIRKELIRRNSVLLYDDKYPHAGGLEHYALYFEDPDRIKIEICLE</sequence>
<keyword evidence="1" id="KW-0479">Metal-binding</keyword>
<dbReference type="InterPro" id="IPR004360">
    <property type="entry name" value="Glyas_Fos-R_dOase_dom"/>
</dbReference>
<organism evidence="3 4">
    <name type="scientific">Streptobacillus felis</name>
    <dbReference type="NCBI Taxonomy" id="1384509"/>
    <lineage>
        <taxon>Bacteria</taxon>
        <taxon>Fusobacteriati</taxon>
        <taxon>Fusobacteriota</taxon>
        <taxon>Fusobacteriia</taxon>
        <taxon>Fusobacteriales</taxon>
        <taxon>Leptotrichiaceae</taxon>
        <taxon>Streptobacillus</taxon>
    </lineage>
</organism>
<dbReference type="PANTHER" id="PTHR36113">
    <property type="entry name" value="LYASE, PUTATIVE-RELATED-RELATED"/>
    <property type="match status" value="1"/>
</dbReference>
<evidence type="ECO:0000259" key="2">
    <source>
        <dbReference type="PROSITE" id="PS51819"/>
    </source>
</evidence>
<dbReference type="SUPFAM" id="SSF54593">
    <property type="entry name" value="Glyoxalase/Bleomycin resistance protein/Dihydroxybiphenyl dioxygenase"/>
    <property type="match status" value="1"/>
</dbReference>
<evidence type="ECO:0000313" key="4">
    <source>
        <dbReference type="Proteomes" id="UP000526184"/>
    </source>
</evidence>
<name>A0A7Z0PE07_9FUSO</name>
<protein>
    <submittedName>
        <fullName evidence="3">VOC family protein</fullName>
    </submittedName>
</protein>
<dbReference type="InterPro" id="IPR051332">
    <property type="entry name" value="Fosfomycin_Res_Enzymes"/>
</dbReference>
<accession>A0A7Z0PE07</accession>
<dbReference type="OrthoDB" id="5296884at2"/>
<dbReference type="PANTHER" id="PTHR36113:SF6">
    <property type="entry name" value="FOSFOMYCIN RESISTANCE PROTEIN FOSX"/>
    <property type="match status" value="1"/>
</dbReference>
<dbReference type="Pfam" id="PF00903">
    <property type="entry name" value="Glyoxalase"/>
    <property type="match status" value="1"/>
</dbReference>
<dbReference type="RefSeq" id="WP_067323294.1">
    <property type="nucleotide sequence ID" value="NZ_CBCRWS010000053.1"/>
</dbReference>
<dbReference type="GO" id="GO:0046872">
    <property type="term" value="F:metal ion binding"/>
    <property type="evidence" value="ECO:0007669"/>
    <property type="project" value="UniProtKB-KW"/>
</dbReference>